<evidence type="ECO:0000313" key="3">
    <source>
        <dbReference type="Proteomes" id="UP001254608"/>
    </source>
</evidence>
<keyword evidence="2" id="KW-0378">Hydrolase</keyword>
<dbReference type="InterPro" id="IPR029058">
    <property type="entry name" value="AB_hydrolase_fold"/>
</dbReference>
<keyword evidence="3" id="KW-1185">Reference proteome</keyword>
<evidence type="ECO:0000313" key="2">
    <source>
        <dbReference type="EMBL" id="MDT0497045.1"/>
    </source>
</evidence>
<name>A0ABU2WGP8_9GAMM</name>
<dbReference type="Proteomes" id="UP001254608">
    <property type="component" value="Unassembled WGS sequence"/>
</dbReference>
<dbReference type="Gene3D" id="3.40.50.1820">
    <property type="entry name" value="alpha/beta hydrolase"/>
    <property type="match status" value="1"/>
</dbReference>
<proteinExistence type="predicted"/>
<dbReference type="InterPro" id="IPR000383">
    <property type="entry name" value="Xaa-Pro-like_dom"/>
</dbReference>
<feature type="domain" description="Xaa-Pro dipeptidyl-peptidase-like" evidence="1">
    <location>
        <begin position="54"/>
        <end position="294"/>
    </location>
</feature>
<comment type="caution">
    <text evidence="2">The sequence shown here is derived from an EMBL/GenBank/DDBJ whole genome shotgun (WGS) entry which is preliminary data.</text>
</comment>
<reference evidence="2 3" key="1">
    <citation type="submission" date="2023-09" db="EMBL/GenBank/DDBJ databases">
        <authorList>
            <person name="Rey-Velasco X."/>
        </authorList>
    </citation>
    <scope>NUCLEOTIDE SEQUENCE [LARGE SCALE GENOMIC DNA]</scope>
    <source>
        <strain evidence="2 3">W345</strain>
    </source>
</reference>
<dbReference type="PROSITE" id="PS51257">
    <property type="entry name" value="PROKAR_LIPOPROTEIN"/>
    <property type="match status" value="1"/>
</dbReference>
<organism evidence="2 3">
    <name type="scientific">Banduia mediterranea</name>
    <dbReference type="NCBI Taxonomy" id="3075609"/>
    <lineage>
        <taxon>Bacteria</taxon>
        <taxon>Pseudomonadati</taxon>
        <taxon>Pseudomonadota</taxon>
        <taxon>Gammaproteobacteria</taxon>
        <taxon>Nevskiales</taxon>
        <taxon>Algiphilaceae</taxon>
        <taxon>Banduia</taxon>
    </lineage>
</organism>
<accession>A0ABU2WGP8</accession>
<dbReference type="EMBL" id="JAVRIC010000007">
    <property type="protein sequence ID" value="MDT0497045.1"/>
    <property type="molecule type" value="Genomic_DNA"/>
</dbReference>
<dbReference type="SUPFAM" id="SSF53474">
    <property type="entry name" value="alpha/beta-Hydrolases"/>
    <property type="match status" value="1"/>
</dbReference>
<gene>
    <name evidence="2" type="ORF">RM530_06650</name>
</gene>
<dbReference type="GO" id="GO:0016787">
    <property type="term" value="F:hydrolase activity"/>
    <property type="evidence" value="ECO:0007669"/>
    <property type="project" value="UniProtKB-KW"/>
</dbReference>
<dbReference type="Pfam" id="PF02129">
    <property type="entry name" value="Peptidase_S15"/>
    <property type="match status" value="1"/>
</dbReference>
<dbReference type="RefSeq" id="WP_311364439.1">
    <property type="nucleotide sequence ID" value="NZ_JAVRIC010000007.1"/>
</dbReference>
<sequence length="511" mass="54336">MTIRIRWSVLAALLLAGCGDGGGGGGDTDSLDPPPDAETRAGTVEDVYLASGVDGEQIAFTVIEPETFAEGAKYPLILHSHGYGGSRQGSRPTEGLLAALSAAGYGIISIDQRGHGESGGTIRILDPNLEGQDNLQIIDWAEDNLDWLAYRDGNLLLGATGGSYGGGFQHLIYAIDPEQRLDAIAPEITWNDLRYSLYSGEVFKSYWATLLSLGGGANQDAEVNAGLMQGITTNTLSQEQQALLYQNSLASYCELGTLTKIDALYWQSARDTLFNLNEAYANYRCVEAQGGDVRLLVKAPGHDSGGLEACGKLDKNRAILAWYQEKLRGVSGADDDIPEFCFHLGDDGEDGVVPNELPEATQVFQVPPTSITPSNNVFRKRIPLTTIGAGGAVMIGLPEISMMVTDAVAGAPQLGDPILFVGLGRRAPGENIDTLIMGNQVRPFRGYGMFEDELTGVSVRLDEGDEISLLLYPSFVARYVGSASTVGAPVTVEATVGLPLFEGDLPQAPAN</sequence>
<evidence type="ECO:0000259" key="1">
    <source>
        <dbReference type="Pfam" id="PF02129"/>
    </source>
</evidence>
<protein>
    <submittedName>
        <fullName evidence="2">CocE/NonD family hydrolase</fullName>
    </submittedName>
</protein>